<keyword evidence="10 12" id="KW-0472">Membrane</keyword>
<keyword evidence="4" id="KW-1003">Cell membrane</keyword>
<organism evidence="13 14">
    <name type="scientific">Caerostris darwini</name>
    <dbReference type="NCBI Taxonomy" id="1538125"/>
    <lineage>
        <taxon>Eukaryota</taxon>
        <taxon>Metazoa</taxon>
        <taxon>Ecdysozoa</taxon>
        <taxon>Arthropoda</taxon>
        <taxon>Chelicerata</taxon>
        <taxon>Arachnida</taxon>
        <taxon>Araneae</taxon>
        <taxon>Araneomorphae</taxon>
        <taxon>Entelegynae</taxon>
        <taxon>Araneoidea</taxon>
        <taxon>Araneidae</taxon>
        <taxon>Caerostris</taxon>
    </lineage>
</organism>
<keyword evidence="8 12" id="KW-1133">Transmembrane helix</keyword>
<dbReference type="InterPro" id="IPR000990">
    <property type="entry name" value="Innexin"/>
</dbReference>
<evidence type="ECO:0000256" key="8">
    <source>
        <dbReference type="ARBA" id="ARBA00022989"/>
    </source>
</evidence>
<dbReference type="Proteomes" id="UP001054837">
    <property type="component" value="Unassembled WGS sequence"/>
</dbReference>
<evidence type="ECO:0000256" key="12">
    <source>
        <dbReference type="RuleBase" id="RU010713"/>
    </source>
</evidence>
<dbReference type="GO" id="GO:0005886">
    <property type="term" value="C:plasma membrane"/>
    <property type="evidence" value="ECO:0007669"/>
    <property type="project" value="UniProtKB-SubCell"/>
</dbReference>
<evidence type="ECO:0000256" key="9">
    <source>
        <dbReference type="ARBA" id="ARBA00023065"/>
    </source>
</evidence>
<comment type="subcellular location">
    <subcellularLocation>
        <location evidence="1">Cell junction</location>
        <location evidence="1">Gap junction</location>
    </subcellularLocation>
    <subcellularLocation>
        <location evidence="2 12">Cell membrane</location>
        <topology evidence="2 12">Multi-pass membrane protein</topology>
    </subcellularLocation>
</comment>
<evidence type="ECO:0000256" key="4">
    <source>
        <dbReference type="ARBA" id="ARBA00022475"/>
    </source>
</evidence>
<dbReference type="GO" id="GO:0005243">
    <property type="term" value="F:gap junction channel activity"/>
    <property type="evidence" value="ECO:0007669"/>
    <property type="project" value="TreeGrafter"/>
</dbReference>
<dbReference type="PANTHER" id="PTHR11893:SF40">
    <property type="entry name" value="INNEXIN SHAKING-B"/>
    <property type="match status" value="1"/>
</dbReference>
<evidence type="ECO:0000256" key="7">
    <source>
        <dbReference type="ARBA" id="ARBA00022949"/>
    </source>
</evidence>
<keyword evidence="9 12" id="KW-0406">Ion transport</keyword>
<reference evidence="13 14" key="1">
    <citation type="submission" date="2021-06" db="EMBL/GenBank/DDBJ databases">
        <title>Caerostris darwini draft genome.</title>
        <authorList>
            <person name="Kono N."/>
            <person name="Arakawa K."/>
        </authorList>
    </citation>
    <scope>NUCLEOTIDE SEQUENCE [LARGE SCALE GENOMIC DNA]</scope>
</reference>
<sequence>MYNIVTGVGTFLKTSDIKIDYEVFRLHYTFTVGIFLTFFIIVTTKQFAGDPILCETGENAVSKNVISNYCWIHSTYVLPKAFYQEFHSAWSPVRRELTFQFTSQVGVDVPHPGIASSQDTRQFYFLKYYQWIYFMLFFQAVLFYTPRFIWKNWEGEKMKTLTKDFENALLHEDQLEETFKGLTSYLIKTWSTNNAYAMKYFFCEFLTLINVVGQFFLLDLFFDGQYLSYGYNVVTFYNSDKFINSGKPTVDIQGDPMIMLFPRVTKCIFRKFGRTSLIEVHDVLCIMALNIINEKIYLFLWFWLIILGFLTAITLLMDFLIIVSANIRIYALQMRFYLIDERDLRILVQSGSYGDWFLMDLLGRNMDHIIFKNVVQEISNKFSDQKKLMISAAAAFASYRKK</sequence>
<feature type="transmembrane region" description="Helical" evidence="12">
    <location>
        <begin position="131"/>
        <end position="150"/>
    </location>
</feature>
<evidence type="ECO:0000256" key="5">
    <source>
        <dbReference type="ARBA" id="ARBA00022692"/>
    </source>
</evidence>
<evidence type="ECO:0000256" key="6">
    <source>
        <dbReference type="ARBA" id="ARBA00022868"/>
    </source>
</evidence>
<keyword evidence="11 12" id="KW-0407">Ion channel</keyword>
<evidence type="ECO:0000256" key="10">
    <source>
        <dbReference type="ARBA" id="ARBA00023136"/>
    </source>
</evidence>
<dbReference type="EMBL" id="BPLQ01008396">
    <property type="protein sequence ID" value="GIY37041.1"/>
    <property type="molecule type" value="Genomic_DNA"/>
</dbReference>
<dbReference type="PRINTS" id="PR01262">
    <property type="entry name" value="INNEXIN"/>
</dbReference>
<dbReference type="PROSITE" id="PS51013">
    <property type="entry name" value="PANNEXIN"/>
    <property type="match status" value="1"/>
</dbReference>
<dbReference type="Pfam" id="PF00876">
    <property type="entry name" value="Innexin"/>
    <property type="match status" value="1"/>
</dbReference>
<evidence type="ECO:0000256" key="2">
    <source>
        <dbReference type="ARBA" id="ARBA00004651"/>
    </source>
</evidence>
<feature type="transmembrane region" description="Helical" evidence="12">
    <location>
        <begin position="200"/>
        <end position="222"/>
    </location>
</feature>
<feature type="transmembrane region" description="Helical" evidence="12">
    <location>
        <begin position="23"/>
        <end position="42"/>
    </location>
</feature>
<evidence type="ECO:0000313" key="14">
    <source>
        <dbReference type="Proteomes" id="UP001054837"/>
    </source>
</evidence>
<dbReference type="GO" id="GO:0005921">
    <property type="term" value="C:gap junction"/>
    <property type="evidence" value="ECO:0007669"/>
    <property type="project" value="UniProtKB-SubCell"/>
</dbReference>
<comment type="caution">
    <text evidence="13">The sequence shown here is derived from an EMBL/GenBank/DDBJ whole genome shotgun (WGS) entry which is preliminary data.</text>
</comment>
<evidence type="ECO:0000313" key="13">
    <source>
        <dbReference type="EMBL" id="GIY37041.1"/>
    </source>
</evidence>
<dbReference type="GO" id="GO:0034220">
    <property type="term" value="P:monoatomic ion transmembrane transport"/>
    <property type="evidence" value="ECO:0007669"/>
    <property type="project" value="UniProtKB-KW"/>
</dbReference>
<proteinExistence type="inferred from homology"/>
<dbReference type="AlphaFoldDB" id="A0AAV4SV73"/>
<gene>
    <name evidence="13" type="primary">shakB</name>
    <name evidence="12" type="synonym">inx</name>
    <name evidence="13" type="ORF">CDAR_306471</name>
</gene>
<protein>
    <recommendedName>
        <fullName evidence="12">Innexin</fullName>
    </recommendedName>
</protein>
<evidence type="ECO:0000256" key="3">
    <source>
        <dbReference type="ARBA" id="ARBA00022448"/>
    </source>
</evidence>
<feature type="transmembrane region" description="Helical" evidence="12">
    <location>
        <begin position="300"/>
        <end position="325"/>
    </location>
</feature>
<name>A0AAV4SV73_9ARAC</name>
<keyword evidence="5 12" id="KW-0812">Transmembrane</keyword>
<keyword evidence="3 12" id="KW-0813">Transport</keyword>
<evidence type="ECO:0000256" key="1">
    <source>
        <dbReference type="ARBA" id="ARBA00004610"/>
    </source>
</evidence>
<keyword evidence="6" id="KW-0303">Gap junction</keyword>
<keyword evidence="7" id="KW-0965">Cell junction</keyword>
<comment type="function">
    <text evidence="12">Structural component of the gap junctions.</text>
</comment>
<comment type="similarity">
    <text evidence="12">Belongs to the pannexin family.</text>
</comment>
<dbReference type="PANTHER" id="PTHR11893">
    <property type="entry name" value="INNEXIN"/>
    <property type="match status" value="1"/>
</dbReference>
<keyword evidence="14" id="KW-1185">Reference proteome</keyword>
<accession>A0AAV4SV73</accession>
<evidence type="ECO:0000256" key="11">
    <source>
        <dbReference type="ARBA" id="ARBA00023303"/>
    </source>
</evidence>